<evidence type="ECO:0000256" key="1">
    <source>
        <dbReference type="SAM" id="MobiDB-lite"/>
    </source>
</evidence>
<dbReference type="InterPro" id="IPR038726">
    <property type="entry name" value="PDDEXK_AddAB-type"/>
</dbReference>
<evidence type="ECO:0000313" key="4">
    <source>
        <dbReference type="Proteomes" id="UP000305451"/>
    </source>
</evidence>
<keyword evidence="4" id="KW-1185">Reference proteome</keyword>
<sequence>MTSPDLFDPQRPSVFTLPASAGFLDALARTLNRAFPDPDALAGLTVLVPTRRAGRALAEAFARTRETGAGVALLPAIRPIGDVDADEPPFEPGELADIAPPAVDPARRRFELASLILKRESASRRSMGVGAALALADDLAGLIDDMATEEIADLSRLDETVRSVLPAHMQEAAMFLDIVMAAWPARLDELGVTDPAARRSALLKALARRWRDHPPEAPVIAAGSTGSIPAASELLVAVANLPRGAVILPGLDHEMDQAGWDAIDDSHPQRSMKSLLDQMGLDRGDVRLWPGVATGRQAAARARVMGEALRAAEATSDWVSRVDDLRQGWGERVFEDAFDGLSIVEAGSESEEARAISLMLRETLETPGRTAIVVTPDRALARRIATEMRRYGVPLDDSAGEALSDTASGAFLMRILDVALDPGSALALAAMFSSPLFTLGRERATLRPQLGLIERRALRGRRPGENFSDVRQRVAEAFPEEVTGRPSPQSLLGAVEDALTPLLELSGDQPAARWAEALVRAGEALSADETRSGADRLWAGEAGESAAQLMREFLREAEILPEMGLRDFSRALLETARTRRVRPRFGTHPRLALLGPLEARLVSADRVILAGLNEGGWPPRAKVDPFMSRGMRAAVGLSAPERRFGLAAHDFAQLAMGSDVILTRSRRVDGAPAVASRWLWRLQTLARGALGKEAEHALAPAVDYCGFARRTDTPSREFGTAIRPPEPAPPVEARPRQLSVTRIETWIRDPYSIYARYILELKQLDPLDRPAGPPERGTAYHDALHRWTQTLPDSEVLPGDAVERLVETGREALLAAGFSEAELGLELPRFARVARFITEWETDRREMEIRPVALECEGSLTFESLAGPFTLTARADRIDMNQTGALEIIDFKTGRIPGKKEVEVGFAPQLPLEAAIAAHGGFADAPSHESEDLLYVRISGGREPGMEASAVGKTEAIELAETALSRLQDWVAKFDDPARTYPSQPRAKYTHDYGEYDHLARRKEWASAPEAGDGGAGG</sequence>
<comment type="caution">
    <text evidence="3">The sequence shown here is derived from an EMBL/GenBank/DDBJ whole genome shotgun (WGS) entry which is preliminary data.</text>
</comment>
<dbReference type="EMBL" id="SRXV01000002">
    <property type="protein sequence ID" value="TGY93320.1"/>
    <property type="molecule type" value="Genomic_DNA"/>
</dbReference>
<dbReference type="SUPFAM" id="SSF52540">
    <property type="entry name" value="P-loop containing nucleoside triphosphate hydrolases"/>
    <property type="match status" value="1"/>
</dbReference>
<feature type="region of interest" description="Disordered" evidence="1">
    <location>
        <begin position="715"/>
        <end position="735"/>
    </location>
</feature>
<protein>
    <submittedName>
        <fullName evidence="3">Double-strand break repair protein AddB</fullName>
    </submittedName>
</protein>
<proteinExistence type="predicted"/>
<dbReference type="OrthoDB" id="9780606at2"/>
<dbReference type="InterPro" id="IPR027417">
    <property type="entry name" value="P-loop_NTPase"/>
</dbReference>
<dbReference type="InterPro" id="IPR014153">
    <property type="entry name" value="Ds_break_AddB"/>
</dbReference>
<feature type="domain" description="PD-(D/E)XK endonuclease-like" evidence="2">
    <location>
        <begin position="737"/>
        <end position="970"/>
    </location>
</feature>
<dbReference type="Proteomes" id="UP000305451">
    <property type="component" value="Unassembled WGS sequence"/>
</dbReference>
<evidence type="ECO:0000313" key="3">
    <source>
        <dbReference type="EMBL" id="TGY93320.1"/>
    </source>
</evidence>
<name>A0A4S2HBH8_9PROT</name>
<evidence type="ECO:0000259" key="2">
    <source>
        <dbReference type="Pfam" id="PF12705"/>
    </source>
</evidence>
<dbReference type="Pfam" id="PF12705">
    <property type="entry name" value="PDDEXK_1"/>
    <property type="match status" value="1"/>
</dbReference>
<dbReference type="NCBIfam" id="TIGR02786">
    <property type="entry name" value="addB_alphas"/>
    <property type="match status" value="1"/>
</dbReference>
<dbReference type="RefSeq" id="WP_135945042.1">
    <property type="nucleotide sequence ID" value="NZ_BMEI01000002.1"/>
</dbReference>
<reference evidence="3 4" key="1">
    <citation type="journal article" date="2013" name="Int. J. Syst. Evol. Microbiol.">
        <title>Marinicauda pacifica gen. nov., sp. nov., a prosthecate alphaproteobacterium of the family Hyphomonadaceae isolated from deep seawater.</title>
        <authorList>
            <person name="Zhang X.Y."/>
            <person name="Li G.W."/>
            <person name="Wang C.S."/>
            <person name="Zhang Y.J."/>
            <person name="Xu X.W."/>
            <person name="Li H."/>
            <person name="Liu A."/>
            <person name="Liu C."/>
            <person name="Xie B.B."/>
            <person name="Qin Q.L."/>
            <person name="Xu Z."/>
            <person name="Chen X.L."/>
            <person name="Zhou B.C."/>
            <person name="Zhang Y.Z."/>
        </authorList>
    </citation>
    <scope>NUCLEOTIDE SEQUENCE [LARGE SCALE GENOMIC DNA]</scope>
    <source>
        <strain evidence="3 4">P-1 km-3</strain>
    </source>
</reference>
<organism evidence="3 4">
    <name type="scientific">Marinicauda pacifica</name>
    <dbReference type="NCBI Taxonomy" id="1133559"/>
    <lineage>
        <taxon>Bacteria</taxon>
        <taxon>Pseudomonadati</taxon>
        <taxon>Pseudomonadota</taxon>
        <taxon>Alphaproteobacteria</taxon>
        <taxon>Maricaulales</taxon>
        <taxon>Maricaulaceae</taxon>
        <taxon>Marinicauda</taxon>
    </lineage>
</organism>
<gene>
    <name evidence="3" type="primary">addB</name>
    <name evidence="3" type="ORF">E5162_09760</name>
</gene>
<dbReference type="AlphaFoldDB" id="A0A4S2HBH8"/>
<accession>A0A4S2HBH8</accession>